<organism evidence="1 2">
    <name type="scientific">Lysobacter enzymogenes</name>
    <dbReference type="NCBI Taxonomy" id="69"/>
    <lineage>
        <taxon>Bacteria</taxon>
        <taxon>Pseudomonadati</taxon>
        <taxon>Pseudomonadota</taxon>
        <taxon>Gammaproteobacteria</taxon>
        <taxon>Lysobacterales</taxon>
        <taxon>Lysobacteraceae</taxon>
        <taxon>Lysobacter</taxon>
    </lineage>
</organism>
<name>A0A0S2DBR1_LYSEN</name>
<dbReference type="EMBL" id="CP013140">
    <property type="protein sequence ID" value="ALN55952.1"/>
    <property type="molecule type" value="Genomic_DNA"/>
</dbReference>
<gene>
    <name evidence="1" type="ORF">GLE_0594</name>
</gene>
<dbReference type="AlphaFoldDB" id="A0A0S2DBR1"/>
<sequence>MAEGSCTRAGGACGARELLNLAFVVRDNTPIARSGPEMVICDPQVLNVPE</sequence>
<dbReference type="PATRIC" id="fig|69.6.peg.586"/>
<accession>A0A0S2DBR1</accession>
<dbReference type="KEGG" id="lez:GLE_0594"/>
<dbReference type="STRING" id="69.GLE_0594"/>
<proteinExistence type="predicted"/>
<protein>
    <submittedName>
        <fullName evidence="1">Uncharacterized protein</fullName>
    </submittedName>
</protein>
<reference evidence="1 2" key="1">
    <citation type="submission" date="2015-11" db="EMBL/GenBank/DDBJ databases">
        <title>Genome sequences of Lysobacter enzymogenes strain C3 and Lysobacter antibioticus ATCC 29479.</title>
        <authorList>
            <person name="Kobayashi D.Y."/>
        </authorList>
    </citation>
    <scope>NUCLEOTIDE SEQUENCE [LARGE SCALE GENOMIC DNA]</scope>
    <source>
        <strain evidence="1 2">C3</strain>
    </source>
</reference>
<dbReference type="Proteomes" id="UP000061569">
    <property type="component" value="Chromosome"/>
</dbReference>
<evidence type="ECO:0000313" key="2">
    <source>
        <dbReference type="Proteomes" id="UP000061569"/>
    </source>
</evidence>
<evidence type="ECO:0000313" key="1">
    <source>
        <dbReference type="EMBL" id="ALN55952.1"/>
    </source>
</evidence>